<evidence type="ECO:0000256" key="3">
    <source>
        <dbReference type="ARBA" id="ARBA00022679"/>
    </source>
</evidence>
<feature type="region of interest" description="Disordered" evidence="5">
    <location>
        <begin position="84"/>
        <end position="142"/>
    </location>
</feature>
<sequence length="251" mass="28317">MTDVVDARRENHPRALFPGSVPRPTKQINFISSLLKAKIAFILPTSEGKMGLFQPAVGMEAPSPQLKNKSHYKSDDSGIVLSQSQTHAIPPPYDSSEDSEEKRSPLFLDQYSSQEKAHRKGNRRNQRRNRNNNNNNCNQRPTFLPLMGQHDSIQASPDQVKKPRKFATLDQQNLLKSNLDNSYQVLNFEQVLRLHKVMTSEISIHSRVVGFPTIRLTLVDFFIRLKCSLKEAGIPVNDVRINGGLASYVIG</sequence>
<proteinExistence type="inferred from homology"/>
<keyword evidence="3" id="KW-0808">Transferase</keyword>
<dbReference type="EMBL" id="JBJKFK010000123">
    <property type="protein sequence ID" value="KAL3319576.1"/>
    <property type="molecule type" value="Genomic_DNA"/>
</dbReference>
<evidence type="ECO:0000256" key="2">
    <source>
        <dbReference type="ARBA" id="ARBA00012388"/>
    </source>
</evidence>
<comment type="similarity">
    <text evidence="1">Belongs to the TENT family.</text>
</comment>
<evidence type="ECO:0000313" key="7">
    <source>
        <dbReference type="Proteomes" id="UP001626550"/>
    </source>
</evidence>
<accession>A0ABD2QJ62</accession>
<organism evidence="6 7">
    <name type="scientific">Cichlidogyrus casuarinus</name>
    <dbReference type="NCBI Taxonomy" id="1844966"/>
    <lineage>
        <taxon>Eukaryota</taxon>
        <taxon>Metazoa</taxon>
        <taxon>Spiralia</taxon>
        <taxon>Lophotrochozoa</taxon>
        <taxon>Platyhelminthes</taxon>
        <taxon>Monogenea</taxon>
        <taxon>Monopisthocotylea</taxon>
        <taxon>Dactylogyridea</taxon>
        <taxon>Ancyrocephalidae</taxon>
        <taxon>Cichlidogyrus</taxon>
    </lineage>
</organism>
<dbReference type="GO" id="GO:1990817">
    <property type="term" value="F:poly(A) RNA polymerase activity"/>
    <property type="evidence" value="ECO:0007669"/>
    <property type="project" value="UniProtKB-EC"/>
</dbReference>
<comment type="caution">
    <text evidence="6">The sequence shown here is derived from an EMBL/GenBank/DDBJ whole genome shotgun (WGS) entry which is preliminary data.</text>
</comment>
<dbReference type="InterPro" id="IPR012937">
    <property type="entry name" value="TET5"/>
</dbReference>
<evidence type="ECO:0000313" key="6">
    <source>
        <dbReference type="EMBL" id="KAL3319576.1"/>
    </source>
</evidence>
<evidence type="ECO:0000256" key="1">
    <source>
        <dbReference type="ARBA" id="ARBA00007631"/>
    </source>
</evidence>
<feature type="compositionally biased region" description="Basic residues" evidence="5">
    <location>
        <begin position="117"/>
        <end position="130"/>
    </location>
</feature>
<dbReference type="PANTHER" id="PTHR12974">
    <property type="entry name" value="PRION-LIKE- Q/N-RICH -DOMAIN-BEARING PROTEIN PROTEIN 44"/>
    <property type="match status" value="1"/>
</dbReference>
<evidence type="ECO:0000256" key="5">
    <source>
        <dbReference type="SAM" id="MobiDB-lite"/>
    </source>
</evidence>
<dbReference type="PANTHER" id="PTHR12974:SF36">
    <property type="entry name" value="POLYNUCLEOTIDE ADENYLYLTRANSFERASE"/>
    <property type="match status" value="1"/>
</dbReference>
<comment type="catalytic activity">
    <reaction evidence="4">
        <text>RNA(n) + ATP = RNA(n)-3'-adenine ribonucleotide + diphosphate</text>
        <dbReference type="Rhea" id="RHEA:11332"/>
        <dbReference type="Rhea" id="RHEA-COMP:14527"/>
        <dbReference type="Rhea" id="RHEA-COMP:17347"/>
        <dbReference type="ChEBI" id="CHEBI:30616"/>
        <dbReference type="ChEBI" id="CHEBI:33019"/>
        <dbReference type="ChEBI" id="CHEBI:140395"/>
        <dbReference type="ChEBI" id="CHEBI:173115"/>
        <dbReference type="EC" id="2.7.7.19"/>
    </reaction>
    <physiologicalReaction direction="left-to-right" evidence="4">
        <dbReference type="Rhea" id="RHEA:11333"/>
    </physiologicalReaction>
</comment>
<gene>
    <name evidence="6" type="primary">FAM46C_1</name>
    <name evidence="6" type="ORF">Ciccas_001752</name>
</gene>
<protein>
    <recommendedName>
        <fullName evidence="2">polynucleotide adenylyltransferase</fullName>
        <ecNumber evidence="2">2.7.7.19</ecNumber>
    </recommendedName>
</protein>
<evidence type="ECO:0000256" key="4">
    <source>
        <dbReference type="ARBA" id="ARBA00047933"/>
    </source>
</evidence>
<dbReference type="EC" id="2.7.7.19" evidence="2"/>
<keyword evidence="7" id="KW-1185">Reference proteome</keyword>
<name>A0ABD2QJ62_9PLAT</name>
<feature type="compositionally biased region" description="Low complexity" evidence="5">
    <location>
        <begin position="131"/>
        <end position="140"/>
    </location>
</feature>
<dbReference type="Pfam" id="PF07984">
    <property type="entry name" value="NTP_transf_7"/>
    <property type="match status" value="1"/>
</dbReference>
<dbReference type="Proteomes" id="UP001626550">
    <property type="component" value="Unassembled WGS sequence"/>
</dbReference>
<dbReference type="AlphaFoldDB" id="A0ABD2QJ62"/>
<reference evidence="6 7" key="1">
    <citation type="submission" date="2024-11" db="EMBL/GenBank/DDBJ databases">
        <title>Adaptive evolution of stress response genes in parasites aligns with host niche diversity.</title>
        <authorList>
            <person name="Hahn C."/>
            <person name="Resl P."/>
        </authorList>
    </citation>
    <scope>NUCLEOTIDE SEQUENCE [LARGE SCALE GENOMIC DNA]</scope>
    <source>
        <strain evidence="6">EGGRZ-B1_66</strain>
        <tissue evidence="6">Body</tissue>
    </source>
</reference>